<dbReference type="AlphaFoldDB" id="K0SVV6"/>
<reference evidence="7 8" key="1">
    <citation type="journal article" date="2012" name="Genome Biol.">
        <title>Genome and low-iron response of an oceanic diatom adapted to chronic iron limitation.</title>
        <authorList>
            <person name="Lommer M."/>
            <person name="Specht M."/>
            <person name="Roy A.S."/>
            <person name="Kraemer L."/>
            <person name="Andreson R."/>
            <person name="Gutowska M.A."/>
            <person name="Wolf J."/>
            <person name="Bergner S.V."/>
            <person name="Schilhabel M.B."/>
            <person name="Klostermeier U.C."/>
            <person name="Beiko R.G."/>
            <person name="Rosenstiel P."/>
            <person name="Hippler M."/>
            <person name="Laroche J."/>
        </authorList>
    </citation>
    <scope>NUCLEOTIDE SEQUENCE [LARGE SCALE GENOMIC DNA]</scope>
    <source>
        <strain evidence="7 8">CCMP1005</strain>
    </source>
</reference>
<dbReference type="Gene3D" id="2.60.120.620">
    <property type="entry name" value="q2cbj1_9rhob like domain"/>
    <property type="match status" value="1"/>
</dbReference>
<dbReference type="InterPro" id="IPR006620">
    <property type="entry name" value="Pro_4_hyd_alph"/>
</dbReference>
<dbReference type="InterPro" id="IPR044862">
    <property type="entry name" value="Pro_4_hyd_alph_FE2OG_OXY"/>
</dbReference>
<evidence type="ECO:0000313" key="8">
    <source>
        <dbReference type="Proteomes" id="UP000266841"/>
    </source>
</evidence>
<keyword evidence="3" id="KW-0223">Dioxygenase</keyword>
<evidence type="ECO:0000259" key="6">
    <source>
        <dbReference type="SMART" id="SM00702"/>
    </source>
</evidence>
<dbReference type="PANTHER" id="PTHR10869">
    <property type="entry name" value="PROLYL 4-HYDROXYLASE ALPHA SUBUNIT"/>
    <property type="match status" value="1"/>
</dbReference>
<dbReference type="GO" id="GO:0005783">
    <property type="term" value="C:endoplasmic reticulum"/>
    <property type="evidence" value="ECO:0007669"/>
    <property type="project" value="TreeGrafter"/>
</dbReference>
<evidence type="ECO:0000256" key="1">
    <source>
        <dbReference type="ARBA" id="ARBA00001961"/>
    </source>
</evidence>
<dbReference type="SMART" id="SM00702">
    <property type="entry name" value="P4Hc"/>
    <property type="match status" value="1"/>
</dbReference>
<protein>
    <recommendedName>
        <fullName evidence="6">Prolyl 4-hydroxylase alpha subunit domain-containing protein</fullName>
    </recommendedName>
</protein>
<comment type="caution">
    <text evidence="7">The sequence shown here is derived from an EMBL/GenBank/DDBJ whole genome shotgun (WGS) entry which is preliminary data.</text>
</comment>
<accession>K0SVV6</accession>
<dbReference type="PANTHER" id="PTHR10869:SF229">
    <property type="entry name" value="PROLYL 4-HYDROXYLASE ALPHA SUBUNIT DOMAIN-CONTAINING PROTEIN"/>
    <property type="match status" value="1"/>
</dbReference>
<dbReference type="Pfam" id="PF13640">
    <property type="entry name" value="2OG-FeII_Oxy_3"/>
    <property type="match status" value="1"/>
</dbReference>
<name>K0SVV6_THAOC</name>
<dbReference type="eggNOG" id="KOG1591">
    <property type="taxonomic scope" value="Eukaryota"/>
</dbReference>
<proteinExistence type="predicted"/>
<dbReference type="GO" id="GO:0005506">
    <property type="term" value="F:iron ion binding"/>
    <property type="evidence" value="ECO:0007669"/>
    <property type="project" value="InterPro"/>
</dbReference>
<evidence type="ECO:0000256" key="3">
    <source>
        <dbReference type="ARBA" id="ARBA00022964"/>
    </source>
</evidence>
<evidence type="ECO:0000256" key="4">
    <source>
        <dbReference type="ARBA" id="ARBA00023002"/>
    </source>
</evidence>
<dbReference type="GO" id="GO:0031418">
    <property type="term" value="F:L-ascorbic acid binding"/>
    <property type="evidence" value="ECO:0007669"/>
    <property type="project" value="InterPro"/>
</dbReference>
<evidence type="ECO:0000313" key="7">
    <source>
        <dbReference type="EMBL" id="EJK62387.1"/>
    </source>
</evidence>
<gene>
    <name evidence="7" type="ORF">THAOC_17003</name>
</gene>
<comment type="cofactor">
    <cofactor evidence="1">
        <name>L-ascorbate</name>
        <dbReference type="ChEBI" id="CHEBI:38290"/>
    </cofactor>
</comment>
<evidence type="ECO:0000256" key="5">
    <source>
        <dbReference type="ARBA" id="ARBA00023004"/>
    </source>
</evidence>
<sequence>MESDSTLYSRNVSPVSVALRGNGGGVFSPPPGFPGFASKCHAWARRGYGSHTFGLGPRQTPEASHAGVEEMQLDEGDGEGRKGGGEFASVVNVGISVHHQGRPQATCVGAFSHQCSSESWPSRPGGGKQNGIQIAGNVIQVHPHLQPQLPSPSPAVVGSFGGVVAPSAPEIMAANGQTGWLTEFQHQQETLALANGGNVGGIARQHPGNSRQHQVKPQMFKMYTLRFGLVAALSPFSSSTFPLSLKLARSPKGRSSPGFARTAVILQTPHTMQLRLGPRRAGPMRTVELSARHGAGPAARPADIQRSQSGLPGAAGFSFTPILQYTLSTSSSTTPSATSLLNRPGAHFAPLPSLVRARASLVQRGPAALATWQGRTCLSTCERFPSSPAKSLNTASCLRWDSTSRASSTCHLDAFDVSGDHGRRFAGNGGQLTLDFHGKQRQRSITVLTYLNDVSKGGATAFPRLNVEVRPRKGMALVFFPATVDGHVDGNALHEACPAVDVKYVSQVWIRQGVYEGSPHKRLAQKMVPGLQAARDELLRREARWDELASARRQAEHNRMNPQVFAPPSFVQATHAGC</sequence>
<dbReference type="EMBL" id="AGNL01018928">
    <property type="protein sequence ID" value="EJK62387.1"/>
    <property type="molecule type" value="Genomic_DNA"/>
</dbReference>
<dbReference type="InterPro" id="IPR045054">
    <property type="entry name" value="P4HA-like"/>
</dbReference>
<keyword evidence="8" id="KW-1185">Reference proteome</keyword>
<keyword evidence="4" id="KW-0560">Oxidoreductase</keyword>
<organism evidence="7 8">
    <name type="scientific">Thalassiosira oceanica</name>
    <name type="common">Marine diatom</name>
    <dbReference type="NCBI Taxonomy" id="159749"/>
    <lineage>
        <taxon>Eukaryota</taxon>
        <taxon>Sar</taxon>
        <taxon>Stramenopiles</taxon>
        <taxon>Ochrophyta</taxon>
        <taxon>Bacillariophyta</taxon>
        <taxon>Coscinodiscophyceae</taxon>
        <taxon>Thalassiosirophycidae</taxon>
        <taxon>Thalassiosirales</taxon>
        <taxon>Thalassiosiraceae</taxon>
        <taxon>Thalassiosira</taxon>
    </lineage>
</organism>
<dbReference type="GO" id="GO:0004656">
    <property type="term" value="F:procollagen-proline 4-dioxygenase activity"/>
    <property type="evidence" value="ECO:0007669"/>
    <property type="project" value="TreeGrafter"/>
</dbReference>
<evidence type="ECO:0000256" key="2">
    <source>
        <dbReference type="ARBA" id="ARBA00022723"/>
    </source>
</evidence>
<keyword evidence="2" id="KW-0479">Metal-binding</keyword>
<feature type="domain" description="Prolyl 4-hydroxylase alpha subunit" evidence="6">
    <location>
        <begin position="315"/>
        <end position="511"/>
    </location>
</feature>
<dbReference type="Proteomes" id="UP000266841">
    <property type="component" value="Unassembled WGS sequence"/>
</dbReference>
<dbReference type="OrthoDB" id="420380at2759"/>
<keyword evidence="5" id="KW-0408">Iron</keyword>